<protein>
    <submittedName>
        <fullName evidence="1">Uncharacterized protein</fullName>
    </submittedName>
</protein>
<proteinExistence type="predicted"/>
<dbReference type="PANTHER" id="PTHR34943:SF2">
    <property type="entry name" value="PROTEIN COFACTOR ASSEMBLY OF COMPLEX C SUBUNIT B CCB4, CHLOROPLASTIC"/>
    <property type="match status" value="1"/>
</dbReference>
<dbReference type="InterPro" id="IPR044705">
    <property type="entry name" value="CCB4"/>
</dbReference>
<sequence length="314" mass="33815">MRLFEILTMMAICSSDSFAPQIASRHTRASSLLTGTSSTSLFESNKKAQVQLSMPSTPEDLSPTSILDYALSLVTSDLSSIVLGSIGILLALSNRLSSIDYEATLLAANEAADMGAQSRMDLLAVFSAGAVLLNGVSKLDVTSALAESVVLDGKALNAVDFASDKLKVKNIEKDLEWALGAVKQCSPAKTAVILEHDGLKWQVLALSGIVPEEEDLWKIPVSLTTPILDRFLKEGQGNKESYLPTLQALPGRTEFTYLPQNTQEVLLLPIDISSNENSFQKLALALGGDTAKTFTPRDIAWCQILASRIGNLWK</sequence>
<dbReference type="InterPro" id="IPR021325">
    <property type="entry name" value="CCB2/CCB4"/>
</dbReference>
<evidence type="ECO:0000313" key="1">
    <source>
        <dbReference type="EMBL" id="CAE0460203.1"/>
    </source>
</evidence>
<dbReference type="AlphaFoldDB" id="A0A7S3PYS8"/>
<name>A0A7S3PYS8_9STRA</name>
<dbReference type="GO" id="GO:0010190">
    <property type="term" value="P:cytochrome b6f complex assembly"/>
    <property type="evidence" value="ECO:0007669"/>
    <property type="project" value="TreeGrafter"/>
</dbReference>
<accession>A0A7S3PYS8</accession>
<organism evidence="1">
    <name type="scientific">Chaetoceros debilis</name>
    <dbReference type="NCBI Taxonomy" id="122233"/>
    <lineage>
        <taxon>Eukaryota</taxon>
        <taxon>Sar</taxon>
        <taxon>Stramenopiles</taxon>
        <taxon>Ochrophyta</taxon>
        <taxon>Bacillariophyta</taxon>
        <taxon>Coscinodiscophyceae</taxon>
        <taxon>Chaetocerotophycidae</taxon>
        <taxon>Chaetocerotales</taxon>
        <taxon>Chaetocerotaceae</taxon>
        <taxon>Chaetoceros</taxon>
    </lineage>
</organism>
<gene>
    <name evidence="1" type="ORF">CDEB00056_LOCUS5044</name>
</gene>
<reference evidence="1" key="1">
    <citation type="submission" date="2021-01" db="EMBL/GenBank/DDBJ databases">
        <authorList>
            <person name="Corre E."/>
            <person name="Pelletier E."/>
            <person name="Niang G."/>
            <person name="Scheremetjew M."/>
            <person name="Finn R."/>
            <person name="Kale V."/>
            <person name="Holt S."/>
            <person name="Cochrane G."/>
            <person name="Meng A."/>
            <person name="Brown T."/>
            <person name="Cohen L."/>
        </authorList>
    </citation>
    <scope>NUCLEOTIDE SEQUENCE</scope>
    <source>
        <strain evidence="1">MM31A-1</strain>
    </source>
</reference>
<dbReference type="EMBL" id="HBIO01006833">
    <property type="protein sequence ID" value="CAE0460203.1"/>
    <property type="molecule type" value="Transcribed_RNA"/>
</dbReference>
<dbReference type="PANTHER" id="PTHR34943">
    <property type="match status" value="1"/>
</dbReference>
<dbReference type="Pfam" id="PF11152">
    <property type="entry name" value="CCB2_CCB4"/>
    <property type="match status" value="1"/>
</dbReference>
<dbReference type="GO" id="GO:0009507">
    <property type="term" value="C:chloroplast"/>
    <property type="evidence" value="ECO:0007669"/>
    <property type="project" value="TreeGrafter"/>
</dbReference>